<reference evidence="1" key="1">
    <citation type="submission" date="2022-06" db="EMBL/GenBank/DDBJ databases">
        <title>Rothia sp. isolated from sandalwood seedling.</title>
        <authorList>
            <person name="Tuikhar N."/>
            <person name="Kirdat K."/>
            <person name="Thorat V."/>
            <person name="Swetha P."/>
            <person name="Padma S."/>
            <person name="Sundararaj R."/>
            <person name="Yadav A."/>
        </authorList>
    </citation>
    <scope>NUCLEOTIDE SEQUENCE</scope>
    <source>
        <strain evidence="1">AR01</strain>
    </source>
</reference>
<evidence type="ECO:0000313" key="1">
    <source>
        <dbReference type="EMBL" id="MCP3425708.1"/>
    </source>
</evidence>
<gene>
    <name evidence="1" type="ORF">NBM05_06690</name>
</gene>
<comment type="caution">
    <text evidence="1">The sequence shown here is derived from an EMBL/GenBank/DDBJ whole genome shotgun (WGS) entry which is preliminary data.</text>
</comment>
<dbReference type="Gene3D" id="1.10.1900.10">
    <property type="entry name" value="c-terminal domain of poly(a) binding protein"/>
    <property type="match status" value="1"/>
</dbReference>
<organism evidence="1 2">
    <name type="scientific">Rothia santali</name>
    <dbReference type="NCBI Taxonomy" id="2949643"/>
    <lineage>
        <taxon>Bacteria</taxon>
        <taxon>Bacillati</taxon>
        <taxon>Actinomycetota</taxon>
        <taxon>Actinomycetes</taxon>
        <taxon>Micrococcales</taxon>
        <taxon>Micrococcaceae</taxon>
        <taxon>Rothia</taxon>
    </lineage>
</organism>
<dbReference type="InterPro" id="IPR008316">
    <property type="entry name" value="UCP029876"/>
</dbReference>
<accession>A0A9X2KI00</accession>
<sequence length="122" mass="13674">MSLIEKAIGDFGNKRRWRQYKTRIKALPLPYRTAAQALERYLLYFGATEGDIWLTAYEDLAELFERASAEGMPIREVVGSDPVDFAEAFAANYGGAGWINKEKRRLAETLDHAEDLQSGAGS</sequence>
<proteinExistence type="predicted"/>
<dbReference type="AlphaFoldDB" id="A0A9X2KI00"/>
<keyword evidence="2" id="KW-1185">Reference proteome</keyword>
<dbReference type="SUPFAM" id="SSF158560">
    <property type="entry name" value="BH3980-like"/>
    <property type="match status" value="1"/>
</dbReference>
<protein>
    <submittedName>
        <fullName evidence="1">DUF1048 domain-containing protein</fullName>
    </submittedName>
</protein>
<evidence type="ECO:0000313" key="2">
    <source>
        <dbReference type="Proteomes" id="UP001139502"/>
    </source>
</evidence>
<name>A0A9X2KI00_9MICC</name>
<dbReference type="EMBL" id="JANAFB010000012">
    <property type="protein sequence ID" value="MCP3425708.1"/>
    <property type="molecule type" value="Genomic_DNA"/>
</dbReference>
<dbReference type="Pfam" id="PF06304">
    <property type="entry name" value="DUF1048"/>
    <property type="match status" value="1"/>
</dbReference>
<dbReference type="RefSeq" id="WP_254166046.1">
    <property type="nucleotide sequence ID" value="NZ_JANAFB010000012.1"/>
</dbReference>
<dbReference type="Proteomes" id="UP001139502">
    <property type="component" value="Unassembled WGS sequence"/>
</dbReference>